<dbReference type="Pfam" id="PF00497">
    <property type="entry name" value="SBP_bac_3"/>
    <property type="match status" value="1"/>
</dbReference>
<evidence type="ECO:0000313" key="7">
    <source>
        <dbReference type="Proteomes" id="UP000182769"/>
    </source>
</evidence>
<feature type="chain" id="PRO_5005505257" evidence="4">
    <location>
        <begin position="21"/>
        <end position="296"/>
    </location>
</feature>
<dbReference type="SUPFAM" id="SSF53850">
    <property type="entry name" value="Periplasmic binding protein-like II"/>
    <property type="match status" value="1"/>
</dbReference>
<dbReference type="SMART" id="SM00062">
    <property type="entry name" value="PBPb"/>
    <property type="match status" value="1"/>
</dbReference>
<keyword evidence="3 4" id="KW-0732">Signal</keyword>
<dbReference type="GO" id="GO:0006865">
    <property type="term" value="P:amino acid transport"/>
    <property type="evidence" value="ECO:0007669"/>
    <property type="project" value="TreeGrafter"/>
</dbReference>
<evidence type="ECO:0000256" key="4">
    <source>
        <dbReference type="SAM" id="SignalP"/>
    </source>
</evidence>
<organism evidence="6 7">
    <name type="scientific">Marinomonas fungiae</name>
    <dbReference type="NCBI Taxonomy" id="1137284"/>
    <lineage>
        <taxon>Bacteria</taxon>
        <taxon>Pseudomonadati</taxon>
        <taxon>Pseudomonadota</taxon>
        <taxon>Gammaproteobacteria</taxon>
        <taxon>Oceanospirillales</taxon>
        <taxon>Oceanospirillaceae</taxon>
        <taxon>Marinomonas</taxon>
    </lineage>
</organism>
<dbReference type="EMBL" id="CYHG01000001">
    <property type="protein sequence ID" value="CUB02330.1"/>
    <property type="molecule type" value="Genomic_DNA"/>
</dbReference>
<feature type="domain" description="Solute-binding protein family 3/N-terminal" evidence="5">
    <location>
        <begin position="36"/>
        <end position="266"/>
    </location>
</feature>
<gene>
    <name evidence="6" type="ORF">Ga0061065_101163</name>
</gene>
<keyword evidence="2" id="KW-0813">Transport</keyword>
<accession>A0A0K6IGR9</accession>
<sequence length="296" mass="33052">MKKMLLLSTLGFMISPLINAQEAPSSRLERIETTGIMVAGYRETSVPFSYLDPYAPAGMGVDLTFKVLDAVREKLNRPDIQLRWNPVTLSTRLPMMTSNTIDINCATDTHTKEREALVDFSVSYYLSELSGAVRSDRLINSLQDLAGLKISVARNTTTTELLQETLGKDLPFTVTYYPTNRQALKAVHDEEADVYINSDAIIGGELLRMNSNSNLKIVGFGGEPEPFACMLPKGDQEFKALVDETFVKMMQSGEMTAIYNRWLVNPVHNYGASLHIPMSHQLELLYQSPSDQAFVK</sequence>
<feature type="signal peptide" evidence="4">
    <location>
        <begin position="1"/>
        <end position="20"/>
    </location>
</feature>
<dbReference type="Gene3D" id="3.40.190.10">
    <property type="entry name" value="Periplasmic binding protein-like II"/>
    <property type="match status" value="2"/>
</dbReference>
<dbReference type="GO" id="GO:0005576">
    <property type="term" value="C:extracellular region"/>
    <property type="evidence" value="ECO:0007669"/>
    <property type="project" value="TreeGrafter"/>
</dbReference>
<dbReference type="Proteomes" id="UP000182769">
    <property type="component" value="Unassembled WGS sequence"/>
</dbReference>
<dbReference type="InterPro" id="IPR001638">
    <property type="entry name" value="Solute-binding_3/MltF_N"/>
</dbReference>
<evidence type="ECO:0000313" key="6">
    <source>
        <dbReference type="EMBL" id="CUB02330.1"/>
    </source>
</evidence>
<comment type="similarity">
    <text evidence="1">Belongs to the bacterial solute-binding protein 3 family.</text>
</comment>
<evidence type="ECO:0000259" key="5">
    <source>
        <dbReference type="SMART" id="SM00062"/>
    </source>
</evidence>
<dbReference type="STRING" id="1137284.GCA_001418205_00162"/>
<evidence type="ECO:0000256" key="2">
    <source>
        <dbReference type="ARBA" id="ARBA00022448"/>
    </source>
</evidence>
<dbReference type="InterPro" id="IPR051455">
    <property type="entry name" value="Bact_solute-bind_prot3"/>
</dbReference>
<proteinExistence type="inferred from homology"/>
<keyword evidence="7" id="KW-1185">Reference proteome</keyword>
<dbReference type="OrthoDB" id="7240770at2"/>
<dbReference type="PANTHER" id="PTHR30085">
    <property type="entry name" value="AMINO ACID ABC TRANSPORTER PERMEASE"/>
    <property type="match status" value="1"/>
</dbReference>
<reference evidence="7" key="1">
    <citation type="submission" date="2015-08" db="EMBL/GenBank/DDBJ databases">
        <authorList>
            <person name="Varghese N."/>
        </authorList>
    </citation>
    <scope>NUCLEOTIDE SEQUENCE [LARGE SCALE GENOMIC DNA]</scope>
    <source>
        <strain evidence="7">JCM 18476</strain>
    </source>
</reference>
<dbReference type="PANTHER" id="PTHR30085:SF2">
    <property type="entry name" value="GLUTAMATE_ASPARTATE IMPORT SOLUTE-BINDING PROTEIN"/>
    <property type="match status" value="1"/>
</dbReference>
<name>A0A0K6IGR9_9GAMM</name>
<dbReference type="CDD" id="cd13688">
    <property type="entry name" value="PBP2_GltI_DEBP"/>
    <property type="match status" value="1"/>
</dbReference>
<dbReference type="AlphaFoldDB" id="A0A0K6IGR9"/>
<dbReference type="RefSeq" id="WP_055461306.1">
    <property type="nucleotide sequence ID" value="NZ_CYHG01000001.1"/>
</dbReference>
<evidence type="ECO:0000256" key="3">
    <source>
        <dbReference type="ARBA" id="ARBA00022729"/>
    </source>
</evidence>
<protein>
    <submittedName>
        <fullName evidence="6">Amino acid ABC transporter substrate-binding protein, PAAT family (TC 3.A.1.3.-)</fullName>
    </submittedName>
</protein>
<evidence type="ECO:0000256" key="1">
    <source>
        <dbReference type="ARBA" id="ARBA00010333"/>
    </source>
</evidence>
<dbReference type="GO" id="GO:0030288">
    <property type="term" value="C:outer membrane-bounded periplasmic space"/>
    <property type="evidence" value="ECO:0007669"/>
    <property type="project" value="TreeGrafter"/>
</dbReference>